<gene>
    <name evidence="1" type="ORF">CCAP1982_LOCUS11564</name>
</gene>
<dbReference type="AlphaFoldDB" id="A0A811UWR6"/>
<proteinExistence type="predicted"/>
<dbReference type="Proteomes" id="UP000606786">
    <property type="component" value="Unassembled WGS sequence"/>
</dbReference>
<sequence length="131" mass="14963">MQLIFRNTTTAYDDSLNLFDKLHHSLPHTSRTLLQTAFYRLQQQRSRAVLLCPTATGMCTRDAECNPLNGIPRHRSGMQHILVAHTHMHTHTLSGIHVHEHITSPVSIEYTYLHLRTLLLLDSRMSTLAVS</sequence>
<evidence type="ECO:0000313" key="1">
    <source>
        <dbReference type="EMBL" id="CAD7003101.1"/>
    </source>
</evidence>
<keyword evidence="2" id="KW-1185">Reference proteome</keyword>
<comment type="caution">
    <text evidence="1">The sequence shown here is derived from an EMBL/GenBank/DDBJ whole genome shotgun (WGS) entry which is preliminary data.</text>
</comment>
<dbReference type="EMBL" id="CAJHJT010000034">
    <property type="protein sequence ID" value="CAD7003101.1"/>
    <property type="molecule type" value="Genomic_DNA"/>
</dbReference>
<name>A0A811UWR6_CERCA</name>
<protein>
    <submittedName>
        <fullName evidence="1">(Mediterranean fruit fly) hypothetical protein</fullName>
    </submittedName>
</protein>
<evidence type="ECO:0000313" key="2">
    <source>
        <dbReference type="Proteomes" id="UP000606786"/>
    </source>
</evidence>
<organism evidence="1 2">
    <name type="scientific">Ceratitis capitata</name>
    <name type="common">Mediterranean fruit fly</name>
    <name type="synonym">Tephritis capitata</name>
    <dbReference type="NCBI Taxonomy" id="7213"/>
    <lineage>
        <taxon>Eukaryota</taxon>
        <taxon>Metazoa</taxon>
        <taxon>Ecdysozoa</taxon>
        <taxon>Arthropoda</taxon>
        <taxon>Hexapoda</taxon>
        <taxon>Insecta</taxon>
        <taxon>Pterygota</taxon>
        <taxon>Neoptera</taxon>
        <taxon>Endopterygota</taxon>
        <taxon>Diptera</taxon>
        <taxon>Brachycera</taxon>
        <taxon>Muscomorpha</taxon>
        <taxon>Tephritoidea</taxon>
        <taxon>Tephritidae</taxon>
        <taxon>Ceratitis</taxon>
        <taxon>Ceratitis</taxon>
    </lineage>
</organism>
<accession>A0A811UWR6</accession>
<reference evidence="1" key="1">
    <citation type="submission" date="2020-11" db="EMBL/GenBank/DDBJ databases">
        <authorList>
            <person name="Whitehead M."/>
        </authorList>
    </citation>
    <scope>NUCLEOTIDE SEQUENCE</scope>
    <source>
        <strain evidence="1">EGII</strain>
    </source>
</reference>